<protein>
    <submittedName>
        <fullName evidence="1">Uncharacterized protein</fullName>
    </submittedName>
</protein>
<sequence length="301" mass="31148">MPMGRASAPPRGYIARVLSEILALGSCPSLHPQLKLLTLILASQSLFEPLTIHNEGHFLLHRRPCGHGPAAPFRPEARQIGDINAVGDALEIVDGVAVDDLGVGEIANNVIDTPLKRADVANVGDVIILITSLTEGVTTHTGAINKTLAAVQGGELSKDDAAKQVTEQLQGVHFKLTDVVTKLVGAGGLDVSDADLDKVLTLVVALVSEVLATVKALVTILGIRAELISILHSVFNIVSSLLATLVGLLAGLLPGLLAVLSPLLAGLGNGLLAPLLAPIVAPSGCPERPWRSSPVSKETCS</sequence>
<name>A0ACC4DSM0_PURLI</name>
<evidence type="ECO:0000313" key="2">
    <source>
        <dbReference type="Proteomes" id="UP001638806"/>
    </source>
</evidence>
<comment type="caution">
    <text evidence="1">The sequence shown here is derived from an EMBL/GenBank/DDBJ whole genome shotgun (WGS) entry which is preliminary data.</text>
</comment>
<gene>
    <name evidence="1" type="ORF">ACCO45_006691</name>
</gene>
<organism evidence="1 2">
    <name type="scientific">Purpureocillium lilacinum</name>
    <name type="common">Paecilomyces lilacinus</name>
    <dbReference type="NCBI Taxonomy" id="33203"/>
    <lineage>
        <taxon>Eukaryota</taxon>
        <taxon>Fungi</taxon>
        <taxon>Dikarya</taxon>
        <taxon>Ascomycota</taxon>
        <taxon>Pezizomycotina</taxon>
        <taxon>Sordariomycetes</taxon>
        <taxon>Hypocreomycetidae</taxon>
        <taxon>Hypocreales</taxon>
        <taxon>Ophiocordycipitaceae</taxon>
        <taxon>Purpureocillium</taxon>
    </lineage>
</organism>
<keyword evidence="2" id="KW-1185">Reference proteome</keyword>
<dbReference type="EMBL" id="JBGNUJ010000006">
    <property type="protein sequence ID" value="KAL3958529.1"/>
    <property type="molecule type" value="Genomic_DNA"/>
</dbReference>
<proteinExistence type="predicted"/>
<reference evidence="1" key="1">
    <citation type="submission" date="2024-12" db="EMBL/GenBank/DDBJ databases">
        <title>Comparative genomics and development of molecular markers within Purpureocillium lilacinum and among Purpureocillium species.</title>
        <authorList>
            <person name="Yeh Z.-Y."/>
            <person name="Ni N.-T."/>
            <person name="Lo P.-H."/>
            <person name="Mushyakhwo K."/>
            <person name="Lin C.-F."/>
            <person name="Nai Y.-S."/>
        </authorList>
    </citation>
    <scope>NUCLEOTIDE SEQUENCE</scope>
    <source>
        <strain evidence="1">NCHU-NPUST-175</strain>
    </source>
</reference>
<accession>A0ACC4DSM0</accession>
<dbReference type="Proteomes" id="UP001638806">
    <property type="component" value="Unassembled WGS sequence"/>
</dbReference>
<evidence type="ECO:0000313" key="1">
    <source>
        <dbReference type="EMBL" id="KAL3958529.1"/>
    </source>
</evidence>